<feature type="chain" id="PRO_5015587684" description="Secreted protein" evidence="1">
    <location>
        <begin position="26"/>
        <end position="84"/>
    </location>
</feature>
<evidence type="ECO:0000313" key="3">
    <source>
        <dbReference type="Proteomes" id="UP000241690"/>
    </source>
</evidence>
<evidence type="ECO:0000313" key="2">
    <source>
        <dbReference type="EMBL" id="PTB58175.1"/>
    </source>
</evidence>
<dbReference type="AlphaFoldDB" id="A0A2T4AM71"/>
<keyword evidence="1" id="KW-0732">Signal</keyword>
<gene>
    <name evidence="2" type="ORF">M431DRAFT_505726</name>
</gene>
<evidence type="ECO:0008006" key="4">
    <source>
        <dbReference type="Google" id="ProtNLM"/>
    </source>
</evidence>
<reference evidence="2 3" key="1">
    <citation type="submission" date="2016-07" db="EMBL/GenBank/DDBJ databases">
        <title>Multiple horizontal gene transfer events from other fungi enriched the ability of initially mycotrophic Trichoderma (Ascomycota) to feed on dead plant biomass.</title>
        <authorList>
            <consortium name="DOE Joint Genome Institute"/>
            <person name="Aerts A."/>
            <person name="Atanasova L."/>
            <person name="Chenthamara K."/>
            <person name="Zhang J."/>
            <person name="Grujic M."/>
            <person name="Henrissat B."/>
            <person name="Kuo A."/>
            <person name="Salamov A."/>
            <person name="Lipzen A."/>
            <person name="Labutti K."/>
            <person name="Barry K."/>
            <person name="Miao Y."/>
            <person name="Rahimi M.J."/>
            <person name="Shen Q."/>
            <person name="Grigoriev I.V."/>
            <person name="Kubicek C.P."/>
            <person name="Druzhinina I.S."/>
        </authorList>
    </citation>
    <scope>NUCLEOTIDE SEQUENCE [LARGE SCALE GENOMIC DNA]</scope>
    <source>
        <strain evidence="2 3">CBS 226.95</strain>
    </source>
</reference>
<feature type="signal peptide" evidence="1">
    <location>
        <begin position="1"/>
        <end position="25"/>
    </location>
</feature>
<accession>A0A2T4AM71</accession>
<name>A0A2T4AM71_TRIHA</name>
<proteinExistence type="predicted"/>
<keyword evidence="3" id="KW-1185">Reference proteome</keyword>
<evidence type="ECO:0000256" key="1">
    <source>
        <dbReference type="SAM" id="SignalP"/>
    </source>
</evidence>
<organism evidence="2 3">
    <name type="scientific">Trichoderma harzianum CBS 226.95</name>
    <dbReference type="NCBI Taxonomy" id="983964"/>
    <lineage>
        <taxon>Eukaryota</taxon>
        <taxon>Fungi</taxon>
        <taxon>Dikarya</taxon>
        <taxon>Ascomycota</taxon>
        <taxon>Pezizomycotina</taxon>
        <taxon>Sordariomycetes</taxon>
        <taxon>Hypocreomycetidae</taxon>
        <taxon>Hypocreales</taxon>
        <taxon>Hypocreaceae</taxon>
        <taxon>Trichoderma</taxon>
    </lineage>
</organism>
<dbReference type="EMBL" id="KZ679677">
    <property type="protein sequence ID" value="PTB58175.1"/>
    <property type="molecule type" value="Genomic_DNA"/>
</dbReference>
<sequence>MQHGPPVVLSILLVIAVRLRDPRSGAPGFSYRRTYHLHGGYTDATLALFGNSSAGYLSHRRSGRINRGWLCHLWLRDGTHISQR</sequence>
<dbReference type="RefSeq" id="XP_024777852.1">
    <property type="nucleotide sequence ID" value="XM_024918677.1"/>
</dbReference>
<protein>
    <recommendedName>
        <fullName evidence="4">Secreted protein</fullName>
    </recommendedName>
</protein>
<dbReference type="GeneID" id="36627246"/>
<dbReference type="Proteomes" id="UP000241690">
    <property type="component" value="Unassembled WGS sequence"/>
</dbReference>